<protein>
    <submittedName>
        <fullName evidence="1">Uncharacterized protein</fullName>
    </submittedName>
</protein>
<name>A0A2X2UWW4_CITKO</name>
<sequence length="65" mass="7190">MSTAQSAAEFFGMMLVPAIINRIGAKQGMLPDRAGDQPAFDYLRVNQRSADYLPGENRCMGLKLR</sequence>
<dbReference type="EMBL" id="UAVY01000001">
    <property type="protein sequence ID" value="SQB20994.1"/>
    <property type="molecule type" value="Genomic_DNA"/>
</dbReference>
<organism evidence="1 2">
    <name type="scientific">Citrobacter koseri</name>
    <name type="common">Citrobacter diversus</name>
    <dbReference type="NCBI Taxonomy" id="545"/>
    <lineage>
        <taxon>Bacteria</taxon>
        <taxon>Pseudomonadati</taxon>
        <taxon>Pseudomonadota</taxon>
        <taxon>Gammaproteobacteria</taxon>
        <taxon>Enterobacterales</taxon>
        <taxon>Enterobacteriaceae</taxon>
        <taxon>Citrobacter</taxon>
    </lineage>
</organism>
<gene>
    <name evidence="1" type="ORF">NCTC10786_00481</name>
</gene>
<proteinExistence type="predicted"/>
<dbReference type="InterPro" id="IPR036259">
    <property type="entry name" value="MFS_trans_sf"/>
</dbReference>
<reference evidence="1 2" key="1">
    <citation type="submission" date="2018-06" db="EMBL/GenBank/DDBJ databases">
        <authorList>
            <consortium name="Pathogen Informatics"/>
            <person name="Doyle S."/>
        </authorList>
    </citation>
    <scope>NUCLEOTIDE SEQUENCE [LARGE SCALE GENOMIC DNA]</scope>
    <source>
        <strain evidence="1 2">NCTC10786</strain>
    </source>
</reference>
<accession>A0A2X2UWW4</accession>
<dbReference type="Gene3D" id="1.20.1250.20">
    <property type="entry name" value="MFS general substrate transporter like domains"/>
    <property type="match status" value="1"/>
</dbReference>
<dbReference type="Proteomes" id="UP000251584">
    <property type="component" value="Unassembled WGS sequence"/>
</dbReference>
<evidence type="ECO:0000313" key="2">
    <source>
        <dbReference type="Proteomes" id="UP000251584"/>
    </source>
</evidence>
<evidence type="ECO:0000313" key="1">
    <source>
        <dbReference type="EMBL" id="SQB20994.1"/>
    </source>
</evidence>
<dbReference type="AlphaFoldDB" id="A0A2X2UWW4"/>